<dbReference type="AlphaFoldDB" id="A0AAD8Q4S1"/>
<dbReference type="Proteomes" id="UP001230504">
    <property type="component" value="Unassembled WGS sequence"/>
</dbReference>
<accession>A0AAD8Q4S1</accession>
<reference evidence="1" key="1">
    <citation type="submission" date="2021-06" db="EMBL/GenBank/DDBJ databases">
        <title>Comparative genomics, transcriptomics and evolutionary studies reveal genomic signatures of adaptation to plant cell wall in hemibiotrophic fungi.</title>
        <authorList>
            <consortium name="DOE Joint Genome Institute"/>
            <person name="Baroncelli R."/>
            <person name="Diaz J.F."/>
            <person name="Benocci T."/>
            <person name="Peng M."/>
            <person name="Battaglia E."/>
            <person name="Haridas S."/>
            <person name="Andreopoulos W."/>
            <person name="Labutti K."/>
            <person name="Pangilinan J."/>
            <person name="Floch G.L."/>
            <person name="Makela M.R."/>
            <person name="Henrissat B."/>
            <person name="Grigoriev I.V."/>
            <person name="Crouch J.A."/>
            <person name="De Vries R.P."/>
            <person name="Sukno S.A."/>
            <person name="Thon M.R."/>
        </authorList>
    </citation>
    <scope>NUCLEOTIDE SEQUENCE</scope>
    <source>
        <strain evidence="1">CBS 125086</strain>
    </source>
</reference>
<dbReference type="EMBL" id="JAHLJV010000014">
    <property type="protein sequence ID" value="KAK1595852.1"/>
    <property type="molecule type" value="Genomic_DNA"/>
</dbReference>
<sequence length="184" mass="20467">MPERCGAVGERRGHSNNQRLQHARLCWVLCLFSRDDLSPRSTRAPDRGLELPCRDFRLIRSRDASGSIGLVDGLLRRSGFNAGIESRIPLIDWLVETSGYGPKGPQPSWTRAYGPHTFGISSGKDWTQDICSTLDLAYEATAAARHRSPNPMYHYTGRRGRKKGVRCGFEASGGAEESRQALHK</sequence>
<organism evidence="1 2">
    <name type="scientific">Colletotrichum navitas</name>
    <dbReference type="NCBI Taxonomy" id="681940"/>
    <lineage>
        <taxon>Eukaryota</taxon>
        <taxon>Fungi</taxon>
        <taxon>Dikarya</taxon>
        <taxon>Ascomycota</taxon>
        <taxon>Pezizomycotina</taxon>
        <taxon>Sordariomycetes</taxon>
        <taxon>Hypocreomycetidae</taxon>
        <taxon>Glomerellales</taxon>
        <taxon>Glomerellaceae</taxon>
        <taxon>Colletotrichum</taxon>
        <taxon>Colletotrichum graminicola species complex</taxon>
    </lineage>
</organism>
<gene>
    <name evidence="1" type="ORF">LY79DRAFT_577796</name>
</gene>
<protein>
    <submittedName>
        <fullName evidence="1">Uncharacterized protein</fullName>
    </submittedName>
</protein>
<dbReference type="RefSeq" id="XP_060416829.1">
    <property type="nucleotide sequence ID" value="XM_060559908.1"/>
</dbReference>
<name>A0AAD8Q4S1_9PEZI</name>
<evidence type="ECO:0000313" key="2">
    <source>
        <dbReference type="Proteomes" id="UP001230504"/>
    </source>
</evidence>
<comment type="caution">
    <text evidence="1">The sequence shown here is derived from an EMBL/GenBank/DDBJ whole genome shotgun (WGS) entry which is preliminary data.</text>
</comment>
<proteinExistence type="predicted"/>
<keyword evidence="2" id="KW-1185">Reference proteome</keyword>
<dbReference type="GeneID" id="85444148"/>
<evidence type="ECO:0000313" key="1">
    <source>
        <dbReference type="EMBL" id="KAK1595852.1"/>
    </source>
</evidence>